<evidence type="ECO:0000256" key="3">
    <source>
        <dbReference type="SAM" id="Coils"/>
    </source>
</evidence>
<dbReference type="Proteomes" id="UP000011087">
    <property type="component" value="Unassembled WGS sequence"/>
</dbReference>
<evidence type="ECO:0000256" key="2">
    <source>
        <dbReference type="ARBA" id="ARBA00019580"/>
    </source>
</evidence>
<dbReference type="GO" id="GO:0030133">
    <property type="term" value="C:transport vesicle"/>
    <property type="evidence" value="ECO:0007669"/>
    <property type="project" value="InterPro"/>
</dbReference>
<dbReference type="EnsemblProtists" id="EKX44495">
    <property type="protein sequence ID" value="EKX44495"/>
    <property type="gene ID" value="GUITHDRAFT_152979"/>
</dbReference>
<evidence type="ECO:0000313" key="5">
    <source>
        <dbReference type="EnsemblProtists" id="EKX44495"/>
    </source>
</evidence>
<dbReference type="PaxDb" id="55529-EKX44495"/>
<reference evidence="4 6" key="1">
    <citation type="journal article" date="2012" name="Nature">
        <title>Algal genomes reveal evolutionary mosaicism and the fate of nucleomorphs.</title>
        <authorList>
            <consortium name="DOE Joint Genome Institute"/>
            <person name="Curtis B.A."/>
            <person name="Tanifuji G."/>
            <person name="Burki F."/>
            <person name="Gruber A."/>
            <person name="Irimia M."/>
            <person name="Maruyama S."/>
            <person name="Arias M.C."/>
            <person name="Ball S.G."/>
            <person name="Gile G.H."/>
            <person name="Hirakawa Y."/>
            <person name="Hopkins J.F."/>
            <person name="Kuo A."/>
            <person name="Rensing S.A."/>
            <person name="Schmutz J."/>
            <person name="Symeonidi A."/>
            <person name="Elias M."/>
            <person name="Eveleigh R.J."/>
            <person name="Herman E.K."/>
            <person name="Klute M.J."/>
            <person name="Nakayama T."/>
            <person name="Obornik M."/>
            <person name="Reyes-Prieto A."/>
            <person name="Armbrust E.V."/>
            <person name="Aves S.J."/>
            <person name="Beiko R.G."/>
            <person name="Coutinho P."/>
            <person name="Dacks J.B."/>
            <person name="Durnford D.G."/>
            <person name="Fast N.M."/>
            <person name="Green B.R."/>
            <person name="Grisdale C.J."/>
            <person name="Hempel F."/>
            <person name="Henrissat B."/>
            <person name="Hoppner M.P."/>
            <person name="Ishida K."/>
            <person name="Kim E."/>
            <person name="Koreny L."/>
            <person name="Kroth P.G."/>
            <person name="Liu Y."/>
            <person name="Malik S.B."/>
            <person name="Maier U.G."/>
            <person name="McRose D."/>
            <person name="Mock T."/>
            <person name="Neilson J.A."/>
            <person name="Onodera N.T."/>
            <person name="Poole A.M."/>
            <person name="Pritham E.J."/>
            <person name="Richards T.A."/>
            <person name="Rocap G."/>
            <person name="Roy S.W."/>
            <person name="Sarai C."/>
            <person name="Schaack S."/>
            <person name="Shirato S."/>
            <person name="Slamovits C.H."/>
            <person name="Spencer D.F."/>
            <person name="Suzuki S."/>
            <person name="Worden A.Z."/>
            <person name="Zauner S."/>
            <person name="Barry K."/>
            <person name="Bell C."/>
            <person name="Bharti A.K."/>
            <person name="Crow J.A."/>
            <person name="Grimwood J."/>
            <person name="Kramer R."/>
            <person name="Lindquist E."/>
            <person name="Lucas S."/>
            <person name="Salamov A."/>
            <person name="McFadden G.I."/>
            <person name="Lane C.E."/>
            <person name="Keeling P.J."/>
            <person name="Gray M.W."/>
            <person name="Grigoriev I.V."/>
            <person name="Archibald J.M."/>
        </authorList>
    </citation>
    <scope>NUCLEOTIDE SEQUENCE</scope>
    <source>
        <strain evidence="4 6">CCMP2712</strain>
    </source>
</reference>
<sequence length="226" mass="24627">MDVARTALRSAAAMESIPGSNGGAAAAISKLAPHVDVQELQRIGAQWTSKIAEVTKESFSSLMSSNWDPLGPPVVGASGPVARAASQVYEATFTFHKEVTNEANAMVKNYEKRCSRYEVQLKEAEASLEKCKAESETCAEKAKSISKVNDEIRSACKAIQSALECDASIEAERSKDVAARAKVMMEEKEKFVAEINKKREAIEVESKEKEAELVEKYKKEGTEGFV</sequence>
<gene>
    <name evidence="4" type="ORF">GUITHDRAFT_152979</name>
</gene>
<dbReference type="InterPro" id="IPR017243">
    <property type="entry name" value="Bloc1s5"/>
</dbReference>
<keyword evidence="6" id="KW-1185">Reference proteome</keyword>
<feature type="coiled-coil region" evidence="3">
    <location>
        <begin position="185"/>
        <end position="212"/>
    </location>
</feature>
<dbReference type="EMBL" id="JH993004">
    <property type="protein sequence ID" value="EKX44495.1"/>
    <property type="molecule type" value="Genomic_DNA"/>
</dbReference>
<reference evidence="6" key="2">
    <citation type="submission" date="2012-11" db="EMBL/GenBank/DDBJ databases">
        <authorList>
            <person name="Kuo A."/>
            <person name="Curtis B.A."/>
            <person name="Tanifuji G."/>
            <person name="Burki F."/>
            <person name="Gruber A."/>
            <person name="Irimia M."/>
            <person name="Maruyama S."/>
            <person name="Arias M.C."/>
            <person name="Ball S.G."/>
            <person name="Gile G.H."/>
            <person name="Hirakawa Y."/>
            <person name="Hopkins J.F."/>
            <person name="Rensing S.A."/>
            <person name="Schmutz J."/>
            <person name="Symeonidi A."/>
            <person name="Elias M."/>
            <person name="Eveleigh R.J."/>
            <person name="Herman E.K."/>
            <person name="Klute M.J."/>
            <person name="Nakayama T."/>
            <person name="Obornik M."/>
            <person name="Reyes-Prieto A."/>
            <person name="Armbrust E.V."/>
            <person name="Aves S.J."/>
            <person name="Beiko R.G."/>
            <person name="Coutinho P."/>
            <person name="Dacks J.B."/>
            <person name="Durnford D.G."/>
            <person name="Fast N.M."/>
            <person name="Green B.R."/>
            <person name="Grisdale C."/>
            <person name="Hempe F."/>
            <person name="Henrissat B."/>
            <person name="Hoppner M.P."/>
            <person name="Ishida K.-I."/>
            <person name="Kim E."/>
            <person name="Koreny L."/>
            <person name="Kroth P.G."/>
            <person name="Liu Y."/>
            <person name="Malik S.-B."/>
            <person name="Maier U.G."/>
            <person name="McRose D."/>
            <person name="Mock T."/>
            <person name="Neilson J.A."/>
            <person name="Onodera N.T."/>
            <person name="Poole A.M."/>
            <person name="Pritham E.J."/>
            <person name="Richards T.A."/>
            <person name="Rocap G."/>
            <person name="Roy S.W."/>
            <person name="Sarai C."/>
            <person name="Schaack S."/>
            <person name="Shirato S."/>
            <person name="Slamovits C.H."/>
            <person name="Spencer D.F."/>
            <person name="Suzuki S."/>
            <person name="Worden A.Z."/>
            <person name="Zauner S."/>
            <person name="Barry K."/>
            <person name="Bell C."/>
            <person name="Bharti A.K."/>
            <person name="Crow J.A."/>
            <person name="Grimwood J."/>
            <person name="Kramer R."/>
            <person name="Lindquist E."/>
            <person name="Lucas S."/>
            <person name="Salamov A."/>
            <person name="McFadden G.I."/>
            <person name="Lane C.E."/>
            <person name="Keeling P.J."/>
            <person name="Gray M.W."/>
            <person name="Grigoriev I.V."/>
            <person name="Archibald J.M."/>
        </authorList>
    </citation>
    <scope>NUCLEOTIDE SEQUENCE</scope>
    <source>
        <strain evidence="6">CCMP2712</strain>
    </source>
</reference>
<protein>
    <recommendedName>
        <fullName evidence="2">Biogenesis of lysosome-related organelles complex 1 subunit 5</fullName>
    </recommendedName>
</protein>
<comment type="similarity">
    <text evidence="1">Belongs to the BLOC1S5 family.</text>
</comment>
<accession>L1J8U9</accession>
<evidence type="ECO:0000313" key="4">
    <source>
        <dbReference type="EMBL" id="EKX44495.1"/>
    </source>
</evidence>
<dbReference type="KEGG" id="gtt:GUITHDRAFT_152979"/>
<feature type="coiled-coil region" evidence="3">
    <location>
        <begin position="100"/>
        <end position="141"/>
    </location>
</feature>
<evidence type="ECO:0000256" key="1">
    <source>
        <dbReference type="ARBA" id="ARBA00010754"/>
    </source>
</evidence>
<evidence type="ECO:0000313" key="6">
    <source>
        <dbReference type="Proteomes" id="UP000011087"/>
    </source>
</evidence>
<dbReference type="GeneID" id="17301223"/>
<dbReference type="HOGENOM" id="CLU_1226811_0_0_1"/>
<dbReference type="RefSeq" id="XP_005831475.1">
    <property type="nucleotide sequence ID" value="XM_005831418.1"/>
</dbReference>
<feature type="non-terminal residue" evidence="4">
    <location>
        <position position="1"/>
    </location>
</feature>
<dbReference type="AlphaFoldDB" id="L1J8U9"/>
<dbReference type="Pfam" id="PF14942">
    <property type="entry name" value="Muted"/>
    <property type="match status" value="1"/>
</dbReference>
<reference evidence="5" key="3">
    <citation type="submission" date="2015-06" db="UniProtKB">
        <authorList>
            <consortium name="EnsemblProtists"/>
        </authorList>
    </citation>
    <scope>IDENTIFICATION</scope>
</reference>
<proteinExistence type="inferred from homology"/>
<name>L1J8U9_GUITC</name>
<keyword evidence="3" id="KW-0175">Coiled coil</keyword>
<organism evidence="4">
    <name type="scientific">Guillardia theta (strain CCMP2712)</name>
    <name type="common">Cryptophyte</name>
    <dbReference type="NCBI Taxonomy" id="905079"/>
    <lineage>
        <taxon>Eukaryota</taxon>
        <taxon>Cryptophyceae</taxon>
        <taxon>Pyrenomonadales</taxon>
        <taxon>Geminigeraceae</taxon>
        <taxon>Guillardia</taxon>
    </lineage>
</organism>
<dbReference type="GO" id="GO:0031083">
    <property type="term" value="C:BLOC-1 complex"/>
    <property type="evidence" value="ECO:0007669"/>
    <property type="project" value="InterPro"/>
</dbReference>